<evidence type="ECO:0000313" key="3">
    <source>
        <dbReference type="EMBL" id="SFL39547.1"/>
    </source>
</evidence>
<feature type="domain" description="AAA+ ATPase" evidence="2">
    <location>
        <begin position="371"/>
        <end position="556"/>
    </location>
</feature>
<accession>A0A1I4HD55</accession>
<dbReference type="EMBL" id="FOTJ01000008">
    <property type="protein sequence ID" value="SFL39547.1"/>
    <property type="molecule type" value="Genomic_DNA"/>
</dbReference>
<dbReference type="OrthoDB" id="9805141at2"/>
<dbReference type="CDD" id="cd01125">
    <property type="entry name" value="RepA_RSF1010_like"/>
    <property type="match status" value="1"/>
</dbReference>
<name>A0A1I4HD55_9LACT</name>
<gene>
    <name evidence="3" type="ORF">SAMN05216438_10814</name>
</gene>
<dbReference type="InterPro" id="IPR014819">
    <property type="entry name" value="PriCT_2"/>
</dbReference>
<dbReference type="Pfam" id="PF08707">
    <property type="entry name" value="PriCT_2"/>
    <property type="match status" value="1"/>
</dbReference>
<dbReference type="Gene3D" id="3.40.50.300">
    <property type="entry name" value="P-loop containing nucleotide triphosphate hydrolases"/>
    <property type="match status" value="1"/>
</dbReference>
<dbReference type="InterPro" id="IPR003593">
    <property type="entry name" value="AAA+_ATPase"/>
</dbReference>
<dbReference type="SUPFAM" id="SSF52540">
    <property type="entry name" value="P-loop containing nucleoside triphosphate hydrolases"/>
    <property type="match status" value="1"/>
</dbReference>
<dbReference type="Pfam" id="PF13481">
    <property type="entry name" value="AAA_25"/>
    <property type="match status" value="1"/>
</dbReference>
<evidence type="ECO:0000313" key="4">
    <source>
        <dbReference type="Proteomes" id="UP000181969"/>
    </source>
</evidence>
<feature type="region of interest" description="Disordered" evidence="1">
    <location>
        <begin position="671"/>
        <end position="690"/>
    </location>
</feature>
<dbReference type="Proteomes" id="UP000181969">
    <property type="component" value="Unassembled WGS sequence"/>
</dbReference>
<evidence type="ECO:0000256" key="1">
    <source>
        <dbReference type="SAM" id="MobiDB-lite"/>
    </source>
</evidence>
<dbReference type="InterPro" id="IPR038724">
    <property type="entry name" value="RepA"/>
</dbReference>
<organism evidence="3 4">
    <name type="scientific">Lactococcus garvieae</name>
    <dbReference type="NCBI Taxonomy" id="1363"/>
    <lineage>
        <taxon>Bacteria</taxon>
        <taxon>Bacillati</taxon>
        <taxon>Bacillota</taxon>
        <taxon>Bacilli</taxon>
        <taxon>Lactobacillales</taxon>
        <taxon>Streptococcaceae</taxon>
        <taxon>Lactococcus</taxon>
    </lineage>
</organism>
<dbReference type="RefSeq" id="WP_074751272.1">
    <property type="nucleotide sequence ID" value="NZ_FOTJ01000008.1"/>
</dbReference>
<protein>
    <recommendedName>
        <fullName evidence="2">AAA+ ATPase domain-containing protein</fullName>
    </recommendedName>
</protein>
<sequence>MDEKFDLIPLLDFIPPTSLDYTEWVSVGMALKYEGYGFEVWDNWSQADSRYNPQEMEMKWESLGHNEGTPVTGAFITMKAKEGGWQPRQVYQGDDGNEFLSWDDEVSAAQDYKFIDKAWVEGEEIREPEHWDPIQQLKTYIQTLFKNDDYIGYVVNSWEKEDGKFSVSGKGNYSRTAEEMLNQLEKFKHEKDLGFVVGDSHPEAGAWIRFNPLDGKGVKNENVTEFKYALVESDKLSIDKQNAIMRELELPIAALVYSGGKSIHAIVKINAKDKNEYRDRVEYLYKICNKNGLEVDSQNKNPSRLSRMPGVVRGKHKQFLIDTNIGKADWEEWQTWIEDLNDDLPEFESLAEMFEEDPPLAPVLIDNILRRGHKMLIAGPSKAGKSFTLMELCIAIAEGIPWLGFKCERGKVLYINMELDRPSAYKRFKDIYLAMGLRPDHVQNIHIWNMRGHSIPMDKLTPKLIRRAQKEKIDAVIIDPIYKVLTGSENDAEQMAKFTNNFDKVAAELGTSVIYCHHHSKGAQGGKSSMDRSSGSGVFARDPDAILDLIELEVTDNLRKMQEGRATANFYAEKIKKENPTYLSEIGQDDFLSAPAMREHLAAALGQERAWQISGFELGKVQEVVKRMTAWRLEGTLREFPKFEPVNLWFNHPLHLQDEVGSLKDLVPVGSEPPYKRGAKNGGKSKNAKEKKLERIKKNTANVITALDSLDMEGQGQVRIGALESYFGKSRNTIKNWIRESDSLAIDDEGYVSKCEKNESFDSGN</sequence>
<dbReference type="AlphaFoldDB" id="A0A1I4HD55"/>
<evidence type="ECO:0000259" key="2">
    <source>
        <dbReference type="SMART" id="SM00382"/>
    </source>
</evidence>
<dbReference type="InterPro" id="IPR027417">
    <property type="entry name" value="P-loop_NTPase"/>
</dbReference>
<reference evidence="3 4" key="1">
    <citation type="submission" date="2016-10" db="EMBL/GenBank/DDBJ databases">
        <authorList>
            <person name="de Groot N.N."/>
        </authorList>
    </citation>
    <scope>NUCLEOTIDE SEQUENCE [LARGE SCALE GENOMIC DNA]</scope>
    <source>
        <strain evidence="3 4">M79</strain>
    </source>
</reference>
<dbReference type="SMART" id="SM00382">
    <property type="entry name" value="AAA"/>
    <property type="match status" value="1"/>
</dbReference>
<proteinExistence type="predicted"/>
<dbReference type="GO" id="GO:0016817">
    <property type="term" value="F:hydrolase activity, acting on acid anhydrides"/>
    <property type="evidence" value="ECO:0007669"/>
    <property type="project" value="InterPro"/>
</dbReference>